<evidence type="ECO:0000256" key="10">
    <source>
        <dbReference type="ARBA" id="ARBA00022801"/>
    </source>
</evidence>
<dbReference type="PIRSF" id="PIRSF001259">
    <property type="entry name" value="RibA"/>
    <property type="match status" value="1"/>
</dbReference>
<feature type="binding site" evidence="19">
    <location>
        <begin position="140"/>
        <end position="144"/>
    </location>
    <ligand>
        <name>D-ribulose 5-phosphate</name>
        <dbReference type="ChEBI" id="CHEBI:58121"/>
    </ligand>
</feature>
<dbReference type="Proteomes" id="UP000449710">
    <property type="component" value="Unassembled WGS sequence"/>
</dbReference>
<comment type="cofactor">
    <cofactor evidence="19">
        <name>Zn(2+)</name>
        <dbReference type="ChEBI" id="CHEBI:29105"/>
    </cofactor>
    <text evidence="19">Binds 1 zinc ion per subunit.</text>
</comment>
<reference evidence="21 22" key="1">
    <citation type="submission" date="2019-04" db="EMBL/GenBank/DDBJ databases">
        <title>Isachenkonia alkalipeptolytica gen. nov. sp. nov. a new anaerobic, alkiliphilic organothrophic bacterium capable to reduce synthesized ferrihydrite isolated from a soda lake.</title>
        <authorList>
            <person name="Toshchakov S.V."/>
            <person name="Zavarzina D.G."/>
            <person name="Zhilina T.N."/>
            <person name="Kostrikina N.A."/>
            <person name="Kublanov I.V."/>
        </authorList>
    </citation>
    <scope>NUCLEOTIDE SEQUENCE [LARGE SCALE GENOMIC DNA]</scope>
    <source>
        <strain evidence="21 22">Z-1701</strain>
    </source>
</reference>
<feature type="domain" description="GTP cyclohydrolase II" evidence="20">
    <location>
        <begin position="211"/>
        <end position="372"/>
    </location>
</feature>
<evidence type="ECO:0000256" key="7">
    <source>
        <dbReference type="ARBA" id="ARBA00022619"/>
    </source>
</evidence>
<dbReference type="FunFam" id="3.40.50.10990:FF:000001">
    <property type="entry name" value="Riboflavin biosynthesis protein RibBA"/>
    <property type="match status" value="1"/>
</dbReference>
<feature type="binding site" evidence="19">
    <location>
        <begin position="252"/>
        <end position="256"/>
    </location>
    <ligand>
        <name>GTP</name>
        <dbReference type="ChEBI" id="CHEBI:37565"/>
    </ligand>
</feature>
<dbReference type="NCBIfam" id="TIGR00505">
    <property type="entry name" value="ribA"/>
    <property type="match status" value="1"/>
</dbReference>
<evidence type="ECO:0000256" key="14">
    <source>
        <dbReference type="ARBA" id="ARBA00023211"/>
    </source>
</evidence>
<dbReference type="Gene3D" id="3.40.50.10990">
    <property type="entry name" value="GTP cyclohydrolase II"/>
    <property type="match status" value="1"/>
</dbReference>
<feature type="binding site" evidence="19">
    <location>
        <position position="29"/>
    </location>
    <ligand>
        <name>Mg(2+)</name>
        <dbReference type="ChEBI" id="CHEBI:18420"/>
        <label>2</label>
    </ligand>
</feature>
<feature type="binding site" evidence="19">
    <location>
        <begin position="28"/>
        <end position="29"/>
    </location>
    <ligand>
        <name>D-ribulose 5-phosphate</name>
        <dbReference type="ChEBI" id="CHEBI:58121"/>
    </ligand>
</feature>
<comment type="catalytic activity">
    <reaction evidence="1 19">
        <text>D-ribulose 5-phosphate = (2S)-2-hydroxy-3-oxobutyl phosphate + formate + H(+)</text>
        <dbReference type="Rhea" id="RHEA:18457"/>
        <dbReference type="ChEBI" id="CHEBI:15378"/>
        <dbReference type="ChEBI" id="CHEBI:15740"/>
        <dbReference type="ChEBI" id="CHEBI:58121"/>
        <dbReference type="ChEBI" id="CHEBI:58830"/>
        <dbReference type="EC" id="4.1.99.12"/>
    </reaction>
</comment>
<keyword evidence="16 19" id="KW-0511">Multifunctional enzyme</keyword>
<evidence type="ECO:0000256" key="1">
    <source>
        <dbReference type="ARBA" id="ARBA00000141"/>
    </source>
</evidence>
<dbReference type="Gene3D" id="3.90.870.10">
    <property type="entry name" value="DHBP synthase"/>
    <property type="match status" value="1"/>
</dbReference>
<dbReference type="FunFam" id="3.90.870.10:FF:000001">
    <property type="entry name" value="Riboflavin biosynthesis protein RibBA"/>
    <property type="match status" value="1"/>
</dbReference>
<keyword evidence="22" id="KW-1185">Reference proteome</keyword>
<dbReference type="NCBIfam" id="NF001591">
    <property type="entry name" value="PRK00393.1"/>
    <property type="match status" value="1"/>
</dbReference>
<evidence type="ECO:0000256" key="19">
    <source>
        <dbReference type="HAMAP-Rule" id="MF_01283"/>
    </source>
</evidence>
<dbReference type="GO" id="GO:0000287">
    <property type="term" value="F:magnesium ion binding"/>
    <property type="evidence" value="ECO:0007669"/>
    <property type="project" value="UniProtKB-UniRule"/>
</dbReference>
<evidence type="ECO:0000256" key="9">
    <source>
        <dbReference type="ARBA" id="ARBA00022741"/>
    </source>
</evidence>
<comment type="pathway">
    <text evidence="5 19">Cofactor biosynthesis; riboflavin biosynthesis; 2-hydroxy-3-oxobutyl phosphate from D-ribulose 5-phosphate: step 1/1.</text>
</comment>
<keyword evidence="7 19" id="KW-0686">Riboflavin biosynthesis</keyword>
<dbReference type="SUPFAM" id="SSF142695">
    <property type="entry name" value="RibA-like"/>
    <property type="match status" value="1"/>
</dbReference>
<feature type="binding site" evidence="19">
    <location>
        <position position="357"/>
    </location>
    <ligand>
        <name>GTP</name>
        <dbReference type="ChEBI" id="CHEBI:37565"/>
    </ligand>
</feature>
<feature type="binding site" evidence="19">
    <location>
        <position position="33"/>
    </location>
    <ligand>
        <name>D-ribulose 5-phosphate</name>
        <dbReference type="ChEBI" id="CHEBI:58121"/>
    </ligand>
</feature>
<dbReference type="PANTHER" id="PTHR21327:SF18">
    <property type="entry name" value="3,4-DIHYDROXY-2-BUTANONE 4-PHOSPHATE SYNTHASE"/>
    <property type="match status" value="1"/>
</dbReference>
<protein>
    <recommendedName>
        <fullName evidence="19">Riboflavin biosynthesis protein RibBA</fullName>
    </recommendedName>
    <domain>
        <recommendedName>
            <fullName evidence="19">3,4-dihydroxy-2-butanone 4-phosphate synthase</fullName>
            <shortName evidence="19">DHBP synthase</shortName>
            <ecNumber evidence="19">4.1.99.12</ecNumber>
        </recommendedName>
    </domain>
    <domain>
        <recommendedName>
            <fullName evidence="19">GTP cyclohydrolase-2</fullName>
            <ecNumber evidence="19">3.5.4.25</ecNumber>
        </recommendedName>
        <alternativeName>
            <fullName evidence="19">GTP cyclohydrolase II</fullName>
        </alternativeName>
    </domain>
</protein>
<dbReference type="GO" id="GO:0008270">
    <property type="term" value="F:zinc ion binding"/>
    <property type="evidence" value="ECO:0007669"/>
    <property type="project" value="UniProtKB-UniRule"/>
</dbReference>
<comment type="catalytic activity">
    <reaction evidence="18 19">
        <text>GTP + 4 H2O = 2,5-diamino-6-hydroxy-4-(5-phosphoribosylamino)-pyrimidine + formate + 2 phosphate + 3 H(+)</text>
        <dbReference type="Rhea" id="RHEA:23704"/>
        <dbReference type="ChEBI" id="CHEBI:15377"/>
        <dbReference type="ChEBI" id="CHEBI:15378"/>
        <dbReference type="ChEBI" id="CHEBI:15740"/>
        <dbReference type="ChEBI" id="CHEBI:37565"/>
        <dbReference type="ChEBI" id="CHEBI:43474"/>
        <dbReference type="ChEBI" id="CHEBI:58614"/>
        <dbReference type="EC" id="3.5.4.25"/>
    </reaction>
</comment>
<evidence type="ECO:0000256" key="2">
    <source>
        <dbReference type="ARBA" id="ARBA00001936"/>
    </source>
</evidence>
<feature type="binding site" evidence="19">
    <location>
        <position position="352"/>
    </location>
    <ligand>
        <name>GTP</name>
        <dbReference type="ChEBI" id="CHEBI:37565"/>
    </ligand>
</feature>
<dbReference type="HAMAP" id="MF_00179">
    <property type="entry name" value="RibA"/>
    <property type="match status" value="1"/>
</dbReference>
<feature type="active site" description="Nucleophile; for GTP cyclohydrolase activity" evidence="19">
    <location>
        <position position="331"/>
    </location>
</feature>
<dbReference type="InterPro" id="IPR036144">
    <property type="entry name" value="RibA-like_sf"/>
</dbReference>
<comment type="function">
    <text evidence="17 19">Catalyzes the conversion of GTP to 2,5-diamino-6-ribosylamino-4(3H)-pyrimidinone 5'-phosphate (DARP), formate and pyrophosphate.</text>
</comment>
<feature type="binding site" evidence="19">
    <location>
        <position position="273"/>
    </location>
    <ligand>
        <name>GTP</name>
        <dbReference type="ChEBI" id="CHEBI:37565"/>
    </ligand>
</feature>
<keyword evidence="14 19" id="KW-0464">Manganese</keyword>
<feature type="binding site" evidence="19">
    <location>
        <position position="29"/>
    </location>
    <ligand>
        <name>Mg(2+)</name>
        <dbReference type="ChEBI" id="CHEBI:18420"/>
        <label>1</label>
    </ligand>
</feature>
<proteinExistence type="inferred from homology"/>
<evidence type="ECO:0000313" key="21">
    <source>
        <dbReference type="EMBL" id="NBG88009.1"/>
    </source>
</evidence>
<dbReference type="GO" id="GO:0030145">
    <property type="term" value="F:manganese ion binding"/>
    <property type="evidence" value="ECO:0007669"/>
    <property type="project" value="UniProtKB-UniRule"/>
</dbReference>
<evidence type="ECO:0000256" key="16">
    <source>
        <dbReference type="ARBA" id="ARBA00023268"/>
    </source>
</evidence>
<dbReference type="EC" id="4.1.99.12" evidence="19"/>
<dbReference type="SUPFAM" id="SSF55821">
    <property type="entry name" value="YrdC/RibB"/>
    <property type="match status" value="1"/>
</dbReference>
<comment type="cofactor">
    <cofactor evidence="19">
        <name>Mg(2+)</name>
        <dbReference type="ChEBI" id="CHEBI:18420"/>
    </cofactor>
    <cofactor evidence="19">
        <name>Mn(2+)</name>
        <dbReference type="ChEBI" id="CHEBI:29035"/>
    </cofactor>
    <text evidence="19">Binds 2 divalent metal cations per subunit. Magnesium or manganese.</text>
</comment>
<dbReference type="HAMAP" id="MF_00180">
    <property type="entry name" value="RibB"/>
    <property type="match status" value="1"/>
</dbReference>
<dbReference type="Pfam" id="PF00926">
    <property type="entry name" value="DHBP_synthase"/>
    <property type="match status" value="1"/>
</dbReference>
<feature type="binding site" evidence="19">
    <location>
        <position position="268"/>
    </location>
    <ligand>
        <name>Zn(2+)</name>
        <dbReference type="ChEBI" id="CHEBI:29105"/>
        <note>catalytic</note>
    </ligand>
</feature>
<comment type="similarity">
    <text evidence="19">In the C-terminal section; belongs to the GTP cyclohydrolase II family.</text>
</comment>
<dbReference type="EMBL" id="SUMG01000005">
    <property type="protein sequence ID" value="NBG88009.1"/>
    <property type="molecule type" value="Genomic_DNA"/>
</dbReference>
<dbReference type="PANTHER" id="PTHR21327">
    <property type="entry name" value="GTP CYCLOHYDROLASE II-RELATED"/>
    <property type="match status" value="1"/>
</dbReference>
<feature type="binding site" evidence="19">
    <location>
        <position position="270"/>
    </location>
    <ligand>
        <name>Zn(2+)</name>
        <dbReference type="ChEBI" id="CHEBI:29105"/>
        <note>catalytic</note>
    </ligand>
</feature>
<dbReference type="NCBIfam" id="TIGR00506">
    <property type="entry name" value="ribB"/>
    <property type="match status" value="1"/>
</dbReference>
<dbReference type="AlphaFoldDB" id="A0AA43XKK1"/>
<keyword evidence="8 19" id="KW-0479">Metal-binding</keyword>
<evidence type="ECO:0000256" key="12">
    <source>
        <dbReference type="ARBA" id="ARBA00022842"/>
    </source>
</evidence>
<evidence type="ECO:0000256" key="3">
    <source>
        <dbReference type="ARBA" id="ARBA00002284"/>
    </source>
</evidence>
<dbReference type="InterPro" id="IPR000422">
    <property type="entry name" value="DHBP_synthase_RibB"/>
</dbReference>
<dbReference type="EC" id="3.5.4.25" evidence="19"/>
<dbReference type="InterPro" id="IPR016299">
    <property type="entry name" value="Riboflavin_synth_RibBA"/>
</dbReference>
<dbReference type="InterPro" id="IPR017945">
    <property type="entry name" value="DHBP_synth_RibB-like_a/b_dom"/>
</dbReference>
<dbReference type="RefSeq" id="WP_160720085.1">
    <property type="nucleotide sequence ID" value="NZ_SUMG01000005.1"/>
</dbReference>
<comment type="function">
    <text evidence="3 19">Catalyzes the conversion of D-ribulose 5-phosphate to formate and 3,4-dihydroxy-2-butanone 4-phosphate.</text>
</comment>
<dbReference type="GO" id="GO:0005525">
    <property type="term" value="F:GTP binding"/>
    <property type="evidence" value="ECO:0007669"/>
    <property type="project" value="UniProtKB-KW"/>
</dbReference>
<evidence type="ECO:0000256" key="8">
    <source>
        <dbReference type="ARBA" id="ARBA00022723"/>
    </source>
</evidence>
<keyword evidence="15 19" id="KW-0456">Lyase</keyword>
<feature type="site" description="Essential for DHBP synthase activity" evidence="19">
    <location>
        <position position="126"/>
    </location>
</feature>
<feature type="region of interest" description="GTP cyclohydrolase II" evidence="19">
    <location>
        <begin position="202"/>
        <end position="408"/>
    </location>
</feature>
<comment type="pathway">
    <text evidence="4 19">Cofactor biosynthesis; riboflavin biosynthesis; 5-amino-6-(D-ribitylamino)uracil from GTP: step 1/4.</text>
</comment>
<gene>
    <name evidence="19" type="primary">ribBA</name>
    <name evidence="21" type="ORF">ISALK_05795</name>
</gene>
<evidence type="ECO:0000256" key="15">
    <source>
        <dbReference type="ARBA" id="ARBA00023239"/>
    </source>
</evidence>
<feature type="active site" description="Proton acceptor; for GTP cyclohydrolase activity" evidence="19">
    <location>
        <position position="329"/>
    </location>
</feature>
<organism evidence="21 22">
    <name type="scientific">Isachenkonia alkalipeptolytica</name>
    <dbReference type="NCBI Taxonomy" id="2565777"/>
    <lineage>
        <taxon>Bacteria</taxon>
        <taxon>Bacillati</taxon>
        <taxon>Bacillota</taxon>
        <taxon>Clostridia</taxon>
        <taxon>Eubacteriales</taxon>
        <taxon>Clostridiaceae</taxon>
        <taxon>Isachenkonia</taxon>
    </lineage>
</organism>
<keyword evidence="10 19" id="KW-0378">Hydrolase</keyword>
<evidence type="ECO:0000313" key="22">
    <source>
        <dbReference type="Proteomes" id="UP000449710"/>
    </source>
</evidence>
<feature type="binding site" evidence="19">
    <location>
        <begin position="295"/>
        <end position="297"/>
    </location>
    <ligand>
        <name>GTP</name>
        <dbReference type="ChEBI" id="CHEBI:37565"/>
    </ligand>
</feature>
<feature type="binding site" evidence="19">
    <location>
        <position position="143"/>
    </location>
    <ligand>
        <name>Mg(2+)</name>
        <dbReference type="ChEBI" id="CHEBI:18420"/>
        <label>2</label>
    </ligand>
</feature>
<evidence type="ECO:0000256" key="18">
    <source>
        <dbReference type="ARBA" id="ARBA00049295"/>
    </source>
</evidence>
<dbReference type="GO" id="GO:0003935">
    <property type="term" value="F:GTP cyclohydrolase II activity"/>
    <property type="evidence" value="ECO:0007669"/>
    <property type="project" value="UniProtKB-UniRule"/>
</dbReference>
<dbReference type="InterPro" id="IPR000926">
    <property type="entry name" value="RibA"/>
</dbReference>
<feature type="binding site" evidence="19">
    <location>
        <position position="257"/>
    </location>
    <ligand>
        <name>Zn(2+)</name>
        <dbReference type="ChEBI" id="CHEBI:29105"/>
        <note>catalytic</note>
    </ligand>
</feature>
<dbReference type="GO" id="GO:0005829">
    <property type="term" value="C:cytosol"/>
    <property type="evidence" value="ECO:0007669"/>
    <property type="project" value="TreeGrafter"/>
</dbReference>
<dbReference type="CDD" id="cd00641">
    <property type="entry name" value="GTP_cyclohydro2"/>
    <property type="match status" value="1"/>
</dbReference>
<evidence type="ECO:0000256" key="11">
    <source>
        <dbReference type="ARBA" id="ARBA00022833"/>
    </source>
</evidence>
<accession>A0AA43XKK1</accession>
<dbReference type="NCBIfam" id="NF006803">
    <property type="entry name" value="PRK09311.1"/>
    <property type="match status" value="1"/>
</dbReference>
<evidence type="ECO:0000256" key="5">
    <source>
        <dbReference type="ARBA" id="ARBA00004904"/>
    </source>
</evidence>
<dbReference type="Pfam" id="PF00925">
    <property type="entry name" value="GTP_cyclohydro2"/>
    <property type="match status" value="1"/>
</dbReference>
<name>A0AA43XKK1_9CLOT</name>
<keyword evidence="11 19" id="KW-0862">Zinc</keyword>
<feature type="site" description="Essential for DHBP synthase activity" evidence="19">
    <location>
        <position position="164"/>
    </location>
</feature>
<sequence>MTIFNTVEEAIEDIKNGKMVVVVDDENRENEGDLLMAAEKATTEQVNFMATYGRGLICVPMEKQRLRELDILPMVTNSTDPNETAFTVSVDEKNTTTGISASERAMTIQRLVDPEAKPLDFNKPGHIFPLGAKEGGVLKRAGHTEAAVDLARLAGLKPAGVICEIMNEDGTMARVPELTEYVKKHDLKLITIADLIAYRSKSETLVNRMTVADMPTEHGHFKVYGYINALNGEHHVALVKGEVSDGEPVLVRVHSECLTGDAFGSLRCDCGDQFNKAMETIEKEGRGVLVYMRQEGRGIGLINKLRAYELQDQGMDTVEANRALGFPDDLREYGIGAQILKDLGLKKIRLMTNNPKKIHGLSGYGIEIVERVSIEMDAHDENAFYLHTKQEKMEHMTHYPKKDQKEEK</sequence>
<keyword evidence="9 19" id="KW-0547">Nucleotide-binding</keyword>
<feature type="binding site" evidence="19">
    <location>
        <position position="317"/>
    </location>
    <ligand>
        <name>GTP</name>
        <dbReference type="ChEBI" id="CHEBI:37565"/>
    </ligand>
</feature>
<feature type="region of interest" description="DHBP synthase" evidence="19">
    <location>
        <begin position="1"/>
        <end position="201"/>
    </location>
</feature>
<dbReference type="GO" id="GO:0008686">
    <property type="term" value="F:3,4-dihydroxy-2-butanone-4-phosphate synthase activity"/>
    <property type="evidence" value="ECO:0007669"/>
    <property type="project" value="UniProtKB-UniRule"/>
</dbReference>
<comment type="caution">
    <text evidence="21">The sequence shown here is derived from an EMBL/GenBank/DDBJ whole genome shotgun (WGS) entry which is preliminary data.</text>
</comment>
<comment type="cofactor">
    <cofactor evidence="2">
        <name>Mn(2+)</name>
        <dbReference type="ChEBI" id="CHEBI:29035"/>
    </cofactor>
</comment>
<evidence type="ECO:0000256" key="6">
    <source>
        <dbReference type="ARBA" id="ARBA00005520"/>
    </source>
</evidence>
<evidence type="ECO:0000256" key="4">
    <source>
        <dbReference type="ARBA" id="ARBA00004853"/>
    </source>
</evidence>
<keyword evidence="13 19" id="KW-0342">GTP-binding</keyword>
<evidence type="ECO:0000259" key="20">
    <source>
        <dbReference type="Pfam" id="PF00925"/>
    </source>
</evidence>
<dbReference type="HAMAP" id="MF_01283">
    <property type="entry name" value="RibBA"/>
    <property type="match status" value="1"/>
</dbReference>
<evidence type="ECO:0000256" key="13">
    <source>
        <dbReference type="ARBA" id="ARBA00023134"/>
    </source>
</evidence>
<keyword evidence="12 19" id="KW-0460">Magnesium</keyword>
<evidence type="ECO:0000256" key="17">
    <source>
        <dbReference type="ARBA" id="ARBA00043932"/>
    </source>
</evidence>
<dbReference type="GO" id="GO:0009231">
    <property type="term" value="P:riboflavin biosynthetic process"/>
    <property type="evidence" value="ECO:0007669"/>
    <property type="project" value="UniProtKB-UniRule"/>
</dbReference>
<dbReference type="InterPro" id="IPR032677">
    <property type="entry name" value="GTP_cyclohydro_II"/>
</dbReference>
<comment type="similarity">
    <text evidence="6 19">In the N-terminal section; belongs to the DHBP synthase family.</text>
</comment>
<feature type="binding site" evidence="19">
    <location>
        <position position="164"/>
    </location>
    <ligand>
        <name>D-ribulose 5-phosphate</name>
        <dbReference type="ChEBI" id="CHEBI:58121"/>
    </ligand>
</feature>